<dbReference type="Proteomes" id="UP000252254">
    <property type="component" value="Unassembled WGS sequence"/>
</dbReference>
<gene>
    <name evidence="1" type="ORF">DES48_101121</name>
</gene>
<dbReference type="EMBL" id="QNRI01000001">
    <property type="protein sequence ID" value="RBP01385.1"/>
    <property type="molecule type" value="Genomic_DNA"/>
</dbReference>
<sequence>MIIQINLQTLKVNRKHNKFKEGKATSSSFSFFVSTKDHQFTQSLHSVNHKFIQNRYDELVA</sequence>
<comment type="caution">
    <text evidence="1">The sequence shown here is derived from an EMBL/GenBank/DDBJ whole genome shotgun (WGS) entry which is preliminary data.</text>
</comment>
<proteinExistence type="predicted"/>
<protein>
    <submittedName>
        <fullName evidence="1">Uncharacterized protein</fullName>
    </submittedName>
</protein>
<evidence type="ECO:0000313" key="1">
    <source>
        <dbReference type="EMBL" id="RBP01385.1"/>
    </source>
</evidence>
<accession>A0A366EIY5</accession>
<organism evidence="1 2">
    <name type="scientific">Paraliobacillus ryukyuensis</name>
    <dbReference type="NCBI Taxonomy" id="200904"/>
    <lineage>
        <taxon>Bacteria</taxon>
        <taxon>Bacillati</taxon>
        <taxon>Bacillota</taxon>
        <taxon>Bacilli</taxon>
        <taxon>Bacillales</taxon>
        <taxon>Bacillaceae</taxon>
        <taxon>Paraliobacillus</taxon>
    </lineage>
</organism>
<name>A0A366EIY5_9BACI</name>
<reference evidence="1 2" key="1">
    <citation type="submission" date="2018-06" db="EMBL/GenBank/DDBJ databases">
        <title>Genomic Encyclopedia of Type Strains, Phase IV (KMG-IV): sequencing the most valuable type-strain genomes for metagenomic binning, comparative biology and taxonomic classification.</title>
        <authorList>
            <person name="Goeker M."/>
        </authorList>
    </citation>
    <scope>NUCLEOTIDE SEQUENCE [LARGE SCALE GENOMIC DNA]</scope>
    <source>
        <strain evidence="1 2">DSM 15140</strain>
    </source>
</reference>
<keyword evidence="2" id="KW-1185">Reference proteome</keyword>
<evidence type="ECO:0000313" key="2">
    <source>
        <dbReference type="Proteomes" id="UP000252254"/>
    </source>
</evidence>
<dbReference type="AlphaFoldDB" id="A0A366EIY5"/>